<keyword evidence="4" id="KW-1185">Reference proteome</keyword>
<evidence type="ECO:0000313" key="3">
    <source>
        <dbReference type="EMBL" id="NYG54678.1"/>
    </source>
</evidence>
<accession>A0A7Y9RTN8</accession>
<sequence length="113" mass="11863">MRRAPVVPSALSSALLAVALVGCGGAPPSVEQEELEQRVLEHVESETGVLPDEATCPAQLRGEVGNQTECLIAIEDVVDVSVEVEVVEVTGDSPDDVELGFEVADLEDLPPTE</sequence>
<protein>
    <recommendedName>
        <fullName evidence="2">DUF4333 domain-containing protein</fullName>
    </recommendedName>
</protein>
<dbReference type="RefSeq" id="WP_179517251.1">
    <property type="nucleotide sequence ID" value="NZ_JACCAC010000001.1"/>
</dbReference>
<evidence type="ECO:0000313" key="4">
    <source>
        <dbReference type="Proteomes" id="UP000544110"/>
    </source>
</evidence>
<feature type="signal peptide" evidence="1">
    <location>
        <begin position="1"/>
        <end position="19"/>
    </location>
</feature>
<feature type="chain" id="PRO_5038460921" description="DUF4333 domain-containing protein" evidence="1">
    <location>
        <begin position="20"/>
        <end position="113"/>
    </location>
</feature>
<dbReference type="PROSITE" id="PS51257">
    <property type="entry name" value="PROKAR_LIPOPROTEIN"/>
    <property type="match status" value="1"/>
</dbReference>
<dbReference type="InterPro" id="IPR025637">
    <property type="entry name" value="DUF4333"/>
</dbReference>
<feature type="domain" description="DUF4333" evidence="2">
    <location>
        <begin position="19"/>
        <end position="91"/>
    </location>
</feature>
<comment type="caution">
    <text evidence="3">The sequence shown here is derived from an EMBL/GenBank/DDBJ whole genome shotgun (WGS) entry which is preliminary data.</text>
</comment>
<evidence type="ECO:0000259" key="2">
    <source>
        <dbReference type="Pfam" id="PF14230"/>
    </source>
</evidence>
<organism evidence="3 4">
    <name type="scientific">Nocardioides perillae</name>
    <dbReference type="NCBI Taxonomy" id="1119534"/>
    <lineage>
        <taxon>Bacteria</taxon>
        <taxon>Bacillati</taxon>
        <taxon>Actinomycetota</taxon>
        <taxon>Actinomycetes</taxon>
        <taxon>Propionibacteriales</taxon>
        <taxon>Nocardioidaceae</taxon>
        <taxon>Nocardioides</taxon>
    </lineage>
</organism>
<dbReference type="AlphaFoldDB" id="A0A7Y9RTN8"/>
<dbReference type="EMBL" id="JACCAC010000001">
    <property type="protein sequence ID" value="NYG54678.1"/>
    <property type="molecule type" value="Genomic_DNA"/>
</dbReference>
<name>A0A7Y9RTN8_9ACTN</name>
<dbReference type="Proteomes" id="UP000544110">
    <property type="component" value="Unassembled WGS sequence"/>
</dbReference>
<keyword evidence="1" id="KW-0732">Signal</keyword>
<reference evidence="3 4" key="1">
    <citation type="submission" date="2020-07" db="EMBL/GenBank/DDBJ databases">
        <title>Sequencing the genomes of 1000 actinobacteria strains.</title>
        <authorList>
            <person name="Klenk H.-P."/>
        </authorList>
    </citation>
    <scope>NUCLEOTIDE SEQUENCE [LARGE SCALE GENOMIC DNA]</scope>
    <source>
        <strain evidence="3 4">DSM 24552</strain>
    </source>
</reference>
<evidence type="ECO:0000256" key="1">
    <source>
        <dbReference type="SAM" id="SignalP"/>
    </source>
</evidence>
<gene>
    <name evidence="3" type="ORF">BJ989_000982</name>
</gene>
<dbReference type="Pfam" id="PF14230">
    <property type="entry name" value="DUF4333"/>
    <property type="match status" value="1"/>
</dbReference>
<proteinExistence type="predicted"/>